<evidence type="ECO:0000313" key="1">
    <source>
        <dbReference type="EMBL" id="GBM57316.1"/>
    </source>
</evidence>
<dbReference type="Proteomes" id="UP000499080">
    <property type="component" value="Unassembled WGS sequence"/>
</dbReference>
<evidence type="ECO:0000313" key="2">
    <source>
        <dbReference type="Proteomes" id="UP000499080"/>
    </source>
</evidence>
<proteinExistence type="predicted"/>
<dbReference type="PANTHER" id="PTHR47326">
    <property type="entry name" value="TRANSPOSABLE ELEMENT TC3 TRANSPOSASE-LIKE PROTEIN"/>
    <property type="match status" value="1"/>
</dbReference>
<protein>
    <submittedName>
        <fullName evidence="1">Uncharacterized protein</fullName>
    </submittedName>
</protein>
<sequence>MKLNPLFLFPGRCFPQDNSNRTFDSYISEAHEMGLSRGSVMGFGLEPESHDAKILIATRIWGSENPHAVQEVERNSPKINAWCALLHDTVIGPFFFAETSVTANIYLDMLQSYAIPQMQHLQPIDIFQQDALARLFEHFAGTELPAGYPQGY</sequence>
<dbReference type="PANTHER" id="PTHR47326:SF1">
    <property type="entry name" value="HTH PSQ-TYPE DOMAIN-CONTAINING PROTEIN"/>
    <property type="match status" value="1"/>
</dbReference>
<comment type="caution">
    <text evidence="1">The sequence shown here is derived from an EMBL/GenBank/DDBJ whole genome shotgun (WGS) entry which is preliminary data.</text>
</comment>
<reference evidence="1 2" key="1">
    <citation type="journal article" date="2019" name="Sci. Rep.">
        <title>Orb-weaving spider Araneus ventricosus genome elucidates the spidroin gene catalogue.</title>
        <authorList>
            <person name="Kono N."/>
            <person name="Nakamura H."/>
            <person name="Ohtoshi R."/>
            <person name="Moran D.A.P."/>
            <person name="Shinohara A."/>
            <person name="Yoshida Y."/>
            <person name="Fujiwara M."/>
            <person name="Mori M."/>
            <person name="Tomita M."/>
            <person name="Arakawa K."/>
        </authorList>
    </citation>
    <scope>NUCLEOTIDE SEQUENCE [LARGE SCALE GENOMIC DNA]</scope>
</reference>
<keyword evidence="2" id="KW-1185">Reference proteome</keyword>
<dbReference type="Gene3D" id="3.30.420.10">
    <property type="entry name" value="Ribonuclease H-like superfamily/Ribonuclease H"/>
    <property type="match status" value="1"/>
</dbReference>
<accession>A0A4Y2GX67</accession>
<dbReference type="EMBL" id="BGPR01001588">
    <property type="protein sequence ID" value="GBM57316.1"/>
    <property type="molecule type" value="Genomic_DNA"/>
</dbReference>
<dbReference type="AlphaFoldDB" id="A0A4Y2GX67"/>
<dbReference type="InterPro" id="IPR036397">
    <property type="entry name" value="RNaseH_sf"/>
</dbReference>
<gene>
    <name evidence="1" type="ORF">AVEN_157499_1</name>
</gene>
<name>A0A4Y2GX67_ARAVE</name>
<organism evidence="1 2">
    <name type="scientific">Araneus ventricosus</name>
    <name type="common">Orbweaver spider</name>
    <name type="synonym">Epeira ventricosa</name>
    <dbReference type="NCBI Taxonomy" id="182803"/>
    <lineage>
        <taxon>Eukaryota</taxon>
        <taxon>Metazoa</taxon>
        <taxon>Ecdysozoa</taxon>
        <taxon>Arthropoda</taxon>
        <taxon>Chelicerata</taxon>
        <taxon>Arachnida</taxon>
        <taxon>Araneae</taxon>
        <taxon>Araneomorphae</taxon>
        <taxon>Entelegynae</taxon>
        <taxon>Araneoidea</taxon>
        <taxon>Araneidae</taxon>
        <taxon>Araneus</taxon>
    </lineage>
</organism>
<dbReference type="GO" id="GO:0003676">
    <property type="term" value="F:nucleic acid binding"/>
    <property type="evidence" value="ECO:0007669"/>
    <property type="project" value="InterPro"/>
</dbReference>